<feature type="non-terminal residue" evidence="2">
    <location>
        <position position="1"/>
    </location>
</feature>
<organism evidence="2">
    <name type="scientific">marine sediment metagenome</name>
    <dbReference type="NCBI Taxonomy" id="412755"/>
    <lineage>
        <taxon>unclassified sequences</taxon>
        <taxon>metagenomes</taxon>
        <taxon>ecological metagenomes</taxon>
    </lineage>
</organism>
<dbReference type="AlphaFoldDB" id="A0A0F9BDW9"/>
<reference evidence="2" key="1">
    <citation type="journal article" date="2015" name="Nature">
        <title>Complex archaea that bridge the gap between prokaryotes and eukaryotes.</title>
        <authorList>
            <person name="Spang A."/>
            <person name="Saw J.H."/>
            <person name="Jorgensen S.L."/>
            <person name="Zaremba-Niedzwiedzka K."/>
            <person name="Martijn J."/>
            <person name="Lind A.E."/>
            <person name="van Eijk R."/>
            <person name="Schleper C."/>
            <person name="Guy L."/>
            <person name="Ettema T.J."/>
        </authorList>
    </citation>
    <scope>NUCLEOTIDE SEQUENCE</scope>
</reference>
<dbReference type="Gene3D" id="3.40.50.300">
    <property type="entry name" value="P-loop containing nucleotide triphosphate hydrolases"/>
    <property type="match status" value="1"/>
</dbReference>
<dbReference type="InterPro" id="IPR027417">
    <property type="entry name" value="P-loop_NTPase"/>
</dbReference>
<comment type="caution">
    <text evidence="2">The sequence shown here is derived from an EMBL/GenBank/DDBJ whole genome shotgun (WGS) entry which is preliminary data.</text>
</comment>
<sequence>AEWNFENVIPRANVTVLFATGSTGKTTLAFQLQCAMAVEREWLGMKVARGRSIGFYTELNENEVHLKYRQVVDGMLGGSRGSEADLDEWMGLYPCLDAYEDMHLFRMVNDYGNKAIEGTPRLEWIEGEITSSNADLCILDSLYDFLGDLVEFVRPAVAHFLGGLHQISSRTGCAILVFGHPSQRGISEGHGYAGSTAWHDKPRSRIYLTREIDEVTQKASKIGVFRHLKNSWGPEIPDFNFTWDDASKTFVRLEDSDNQTLFLDILEALEEEGELPSPSLRAKSYIVTAILDHPMNTQRGKRQIHEAQAKNIYAKLRALGQVRIEEVAGKSRHKKTVVRSVRGRPQGDQRDPQNQDEIRF</sequence>
<evidence type="ECO:0000313" key="2">
    <source>
        <dbReference type="EMBL" id="KKK82611.1"/>
    </source>
</evidence>
<gene>
    <name evidence="2" type="ORF">LCGC14_2801660</name>
</gene>
<evidence type="ECO:0000256" key="1">
    <source>
        <dbReference type="SAM" id="MobiDB-lite"/>
    </source>
</evidence>
<dbReference type="SUPFAM" id="SSF52540">
    <property type="entry name" value="P-loop containing nucleoside triphosphate hydrolases"/>
    <property type="match status" value="1"/>
</dbReference>
<accession>A0A0F9BDW9</accession>
<feature type="region of interest" description="Disordered" evidence="1">
    <location>
        <begin position="334"/>
        <end position="360"/>
    </location>
</feature>
<proteinExistence type="predicted"/>
<name>A0A0F9BDW9_9ZZZZ</name>
<feature type="compositionally biased region" description="Basic and acidic residues" evidence="1">
    <location>
        <begin position="345"/>
        <end position="360"/>
    </location>
</feature>
<protein>
    <submittedName>
        <fullName evidence="2">Uncharacterized protein</fullName>
    </submittedName>
</protein>
<dbReference type="EMBL" id="LAZR01052592">
    <property type="protein sequence ID" value="KKK82611.1"/>
    <property type="molecule type" value="Genomic_DNA"/>
</dbReference>
<dbReference type="Pfam" id="PF13481">
    <property type="entry name" value="AAA_25"/>
    <property type="match status" value="1"/>
</dbReference>